<dbReference type="STRING" id="411467.BACCAP_03131"/>
<name>A6NY32_9FIRM</name>
<keyword evidence="2" id="KW-1185">Reference proteome</keyword>
<reference evidence="1 2" key="2">
    <citation type="submission" date="2007-06" db="EMBL/GenBank/DDBJ databases">
        <title>Draft genome sequence of Pseudoflavonifractor capillosus ATCC 29799.</title>
        <authorList>
            <person name="Sudarsanam P."/>
            <person name="Ley R."/>
            <person name="Guruge J."/>
            <person name="Turnbaugh P.J."/>
            <person name="Mahowald M."/>
            <person name="Liep D."/>
            <person name="Gordon J."/>
        </authorList>
    </citation>
    <scope>NUCLEOTIDE SEQUENCE [LARGE SCALE GENOMIC DNA]</scope>
    <source>
        <strain evidence="1 2">ATCC 29799</strain>
    </source>
</reference>
<comment type="caution">
    <text evidence="1">The sequence shown here is derived from an EMBL/GenBank/DDBJ whole genome shotgun (WGS) entry which is preliminary data.</text>
</comment>
<dbReference type="EMBL" id="AAXG02000028">
    <property type="protein sequence ID" value="EDM99202.1"/>
    <property type="molecule type" value="Genomic_DNA"/>
</dbReference>
<sequence>MGRHETLAGGYVLLTAYTRLYPKERDAALALRERPTSLIAVAREYLERWVLCSEFASLPDMLQKYTCDSIEGLADSAERAGFLAFEFRMTLDTVFRFPELCRGQSMLAFADFLSNLLQKRGHSAASKYIDATLDI</sequence>
<evidence type="ECO:0000313" key="2">
    <source>
        <dbReference type="Proteomes" id="UP000003639"/>
    </source>
</evidence>
<dbReference type="AlphaFoldDB" id="A6NY32"/>
<evidence type="ECO:0000313" key="1">
    <source>
        <dbReference type="EMBL" id="EDM99202.1"/>
    </source>
</evidence>
<accession>A6NY32</accession>
<organism evidence="1 2">
    <name type="scientific">Pseudoflavonifractor capillosus ATCC 29799</name>
    <dbReference type="NCBI Taxonomy" id="411467"/>
    <lineage>
        <taxon>Bacteria</taxon>
        <taxon>Bacillati</taxon>
        <taxon>Bacillota</taxon>
        <taxon>Clostridia</taxon>
        <taxon>Eubacteriales</taxon>
        <taxon>Oscillospiraceae</taxon>
        <taxon>Pseudoflavonifractor</taxon>
    </lineage>
</organism>
<gene>
    <name evidence="1" type="ORF">BACCAP_03131</name>
</gene>
<proteinExistence type="predicted"/>
<protein>
    <submittedName>
        <fullName evidence="1">Uncharacterized protein</fullName>
    </submittedName>
</protein>
<reference evidence="1 2" key="1">
    <citation type="submission" date="2007-04" db="EMBL/GenBank/DDBJ databases">
        <authorList>
            <person name="Fulton L."/>
            <person name="Clifton S."/>
            <person name="Fulton B."/>
            <person name="Xu J."/>
            <person name="Minx P."/>
            <person name="Pepin K.H."/>
            <person name="Johnson M."/>
            <person name="Thiruvilangam P."/>
            <person name="Bhonagiri V."/>
            <person name="Nash W.E."/>
            <person name="Mardis E.R."/>
            <person name="Wilson R.K."/>
        </authorList>
    </citation>
    <scope>NUCLEOTIDE SEQUENCE [LARGE SCALE GENOMIC DNA]</scope>
    <source>
        <strain evidence="1 2">ATCC 29799</strain>
    </source>
</reference>
<dbReference type="Proteomes" id="UP000003639">
    <property type="component" value="Unassembled WGS sequence"/>
</dbReference>